<dbReference type="InterPro" id="IPR011008">
    <property type="entry name" value="Dimeric_a/b-barrel"/>
</dbReference>
<name>A0ABN2R7X6_9MICO</name>
<reference evidence="3 4" key="1">
    <citation type="journal article" date="2019" name="Int. J. Syst. Evol. Microbiol.">
        <title>The Global Catalogue of Microorganisms (GCM) 10K type strain sequencing project: providing services to taxonomists for standard genome sequencing and annotation.</title>
        <authorList>
            <consortium name="The Broad Institute Genomics Platform"/>
            <consortium name="The Broad Institute Genome Sequencing Center for Infectious Disease"/>
            <person name="Wu L."/>
            <person name="Ma J."/>
        </authorList>
    </citation>
    <scope>NUCLEOTIDE SEQUENCE [LARGE SCALE GENOMIC DNA]</scope>
    <source>
        <strain evidence="3 4">JCM 13584</strain>
    </source>
</reference>
<organism evidence="3 4">
    <name type="scientific">Agromyces allii</name>
    <dbReference type="NCBI Taxonomy" id="393607"/>
    <lineage>
        <taxon>Bacteria</taxon>
        <taxon>Bacillati</taxon>
        <taxon>Actinomycetota</taxon>
        <taxon>Actinomycetes</taxon>
        <taxon>Micrococcales</taxon>
        <taxon>Microbacteriaceae</taxon>
        <taxon>Agromyces</taxon>
    </lineage>
</organism>
<dbReference type="PANTHER" id="PTHR35174">
    <property type="entry name" value="BLL7171 PROTEIN-RELATED"/>
    <property type="match status" value="1"/>
</dbReference>
<protein>
    <recommendedName>
        <fullName evidence="2">YCII-related domain-containing protein</fullName>
    </recommendedName>
</protein>
<comment type="caution">
    <text evidence="3">The sequence shown here is derived from an EMBL/GenBank/DDBJ whole genome shotgun (WGS) entry which is preliminary data.</text>
</comment>
<dbReference type="EMBL" id="BAAAMK010000010">
    <property type="protein sequence ID" value="GAA1965064.1"/>
    <property type="molecule type" value="Genomic_DNA"/>
</dbReference>
<dbReference type="PANTHER" id="PTHR35174:SF3">
    <property type="entry name" value="BLL7171 PROTEIN"/>
    <property type="match status" value="1"/>
</dbReference>
<gene>
    <name evidence="3" type="ORF">GCM10009717_34880</name>
</gene>
<dbReference type="Gene3D" id="3.30.70.1060">
    <property type="entry name" value="Dimeric alpha+beta barrel"/>
    <property type="match status" value="1"/>
</dbReference>
<dbReference type="InterPro" id="IPR005545">
    <property type="entry name" value="YCII"/>
</dbReference>
<accession>A0ABN2R7X6</accession>
<dbReference type="Proteomes" id="UP001499954">
    <property type="component" value="Unassembled WGS sequence"/>
</dbReference>
<comment type="similarity">
    <text evidence="1">Belongs to the YciI family.</text>
</comment>
<evidence type="ECO:0000313" key="4">
    <source>
        <dbReference type="Proteomes" id="UP001499954"/>
    </source>
</evidence>
<proteinExistence type="inferred from homology"/>
<sequence length="135" mass="15017">MSIRSAPVRRKGMSKDNEGSDVMEIMMFVVADPAVDVGPVDEEAVAEWDRLRAEQGVLKRAMRLRPADEAVTVRVRGGETIVTDGPFTESKEWIAGYDILEVDDLDHAIELAKGDELARHGALEIRPFWPLNGEE</sequence>
<evidence type="ECO:0000256" key="1">
    <source>
        <dbReference type="ARBA" id="ARBA00007689"/>
    </source>
</evidence>
<evidence type="ECO:0000259" key="2">
    <source>
        <dbReference type="Pfam" id="PF03795"/>
    </source>
</evidence>
<keyword evidence="4" id="KW-1185">Reference proteome</keyword>
<evidence type="ECO:0000313" key="3">
    <source>
        <dbReference type="EMBL" id="GAA1965064.1"/>
    </source>
</evidence>
<dbReference type="Pfam" id="PF03795">
    <property type="entry name" value="YCII"/>
    <property type="match status" value="1"/>
</dbReference>
<feature type="domain" description="YCII-related" evidence="2">
    <location>
        <begin position="23"/>
        <end position="131"/>
    </location>
</feature>
<dbReference type="SUPFAM" id="SSF54909">
    <property type="entry name" value="Dimeric alpha+beta barrel"/>
    <property type="match status" value="1"/>
</dbReference>